<evidence type="ECO:0000313" key="3">
    <source>
        <dbReference type="Proteomes" id="UP000029981"/>
    </source>
</evidence>
<evidence type="ECO:0000256" key="1">
    <source>
        <dbReference type="SAM" id="SignalP"/>
    </source>
</evidence>
<dbReference type="Proteomes" id="UP000029981">
    <property type="component" value="Chromosome 7"/>
</dbReference>
<evidence type="ECO:0000313" key="2">
    <source>
        <dbReference type="EMBL" id="KGN43893.1"/>
    </source>
</evidence>
<dbReference type="STRING" id="3659.A0A0A0K322"/>
<reference evidence="2 3" key="1">
    <citation type="journal article" date="2009" name="Nat. Genet.">
        <title>The genome of the cucumber, Cucumis sativus L.</title>
        <authorList>
            <person name="Huang S."/>
            <person name="Li R."/>
            <person name="Zhang Z."/>
            <person name="Li L."/>
            <person name="Gu X."/>
            <person name="Fan W."/>
            <person name="Lucas W.J."/>
            <person name="Wang X."/>
            <person name="Xie B."/>
            <person name="Ni P."/>
            <person name="Ren Y."/>
            <person name="Zhu H."/>
            <person name="Li J."/>
            <person name="Lin K."/>
            <person name="Jin W."/>
            <person name="Fei Z."/>
            <person name="Li G."/>
            <person name="Staub J."/>
            <person name="Kilian A."/>
            <person name="van der Vossen E.A."/>
            <person name="Wu Y."/>
            <person name="Guo J."/>
            <person name="He J."/>
            <person name="Jia Z."/>
            <person name="Ren Y."/>
            <person name="Tian G."/>
            <person name="Lu Y."/>
            <person name="Ruan J."/>
            <person name="Qian W."/>
            <person name="Wang M."/>
            <person name="Huang Q."/>
            <person name="Li B."/>
            <person name="Xuan Z."/>
            <person name="Cao J."/>
            <person name="Asan"/>
            <person name="Wu Z."/>
            <person name="Zhang J."/>
            <person name="Cai Q."/>
            <person name="Bai Y."/>
            <person name="Zhao B."/>
            <person name="Han Y."/>
            <person name="Li Y."/>
            <person name="Li X."/>
            <person name="Wang S."/>
            <person name="Shi Q."/>
            <person name="Liu S."/>
            <person name="Cho W.K."/>
            <person name="Kim J.Y."/>
            <person name="Xu Y."/>
            <person name="Heller-Uszynska K."/>
            <person name="Miao H."/>
            <person name="Cheng Z."/>
            <person name="Zhang S."/>
            <person name="Wu J."/>
            <person name="Yang Y."/>
            <person name="Kang H."/>
            <person name="Li M."/>
            <person name="Liang H."/>
            <person name="Ren X."/>
            <person name="Shi Z."/>
            <person name="Wen M."/>
            <person name="Jian M."/>
            <person name="Yang H."/>
            <person name="Zhang G."/>
            <person name="Yang Z."/>
            <person name="Chen R."/>
            <person name="Liu S."/>
            <person name="Li J."/>
            <person name="Ma L."/>
            <person name="Liu H."/>
            <person name="Zhou Y."/>
            <person name="Zhao J."/>
            <person name="Fang X."/>
            <person name="Li G."/>
            <person name="Fang L."/>
            <person name="Li Y."/>
            <person name="Liu D."/>
            <person name="Zheng H."/>
            <person name="Zhang Y."/>
            <person name="Qin N."/>
            <person name="Li Z."/>
            <person name="Yang G."/>
            <person name="Yang S."/>
            <person name="Bolund L."/>
            <person name="Kristiansen K."/>
            <person name="Zheng H."/>
            <person name="Li S."/>
            <person name="Zhang X."/>
            <person name="Yang H."/>
            <person name="Wang J."/>
            <person name="Sun R."/>
            <person name="Zhang B."/>
            <person name="Jiang S."/>
            <person name="Wang J."/>
            <person name="Du Y."/>
            <person name="Li S."/>
        </authorList>
    </citation>
    <scope>NUCLEOTIDE SEQUENCE [LARGE SCALE GENOMIC DNA]</scope>
    <source>
        <strain evidence="3">cv. 9930</strain>
    </source>
</reference>
<dbReference type="Gramene" id="KGN43893">
    <property type="protein sequence ID" value="KGN43893"/>
    <property type="gene ID" value="Csa_7G072800"/>
</dbReference>
<accession>A0A0A0K322</accession>
<dbReference type="EMBL" id="CM002928">
    <property type="protein sequence ID" value="KGN43893.1"/>
    <property type="molecule type" value="Genomic_DNA"/>
</dbReference>
<dbReference type="AlphaFoldDB" id="A0A0A0K322"/>
<reference evidence="2 3" key="4">
    <citation type="journal article" date="2011" name="BMC Genomics">
        <title>RNA-Seq improves annotation of protein-coding genes in the cucumber genome.</title>
        <authorList>
            <person name="Li Z."/>
            <person name="Zhang Z."/>
            <person name="Yan P."/>
            <person name="Huang S."/>
            <person name="Fei Z."/>
            <person name="Lin K."/>
        </authorList>
    </citation>
    <scope>NUCLEOTIDE SEQUENCE [LARGE SCALE GENOMIC DNA]</scope>
    <source>
        <strain evidence="3">cv. 9930</strain>
    </source>
</reference>
<organism evidence="2 3">
    <name type="scientific">Cucumis sativus</name>
    <name type="common">Cucumber</name>
    <dbReference type="NCBI Taxonomy" id="3659"/>
    <lineage>
        <taxon>Eukaryota</taxon>
        <taxon>Viridiplantae</taxon>
        <taxon>Streptophyta</taxon>
        <taxon>Embryophyta</taxon>
        <taxon>Tracheophyta</taxon>
        <taxon>Spermatophyta</taxon>
        <taxon>Magnoliopsida</taxon>
        <taxon>eudicotyledons</taxon>
        <taxon>Gunneridae</taxon>
        <taxon>Pentapetalae</taxon>
        <taxon>rosids</taxon>
        <taxon>fabids</taxon>
        <taxon>Cucurbitales</taxon>
        <taxon>Cucurbitaceae</taxon>
        <taxon>Benincaseae</taxon>
        <taxon>Cucumis</taxon>
    </lineage>
</organism>
<name>A0A0A0K322_CUCSA</name>
<keyword evidence="3" id="KW-1185">Reference proteome</keyword>
<reference evidence="2 3" key="2">
    <citation type="journal article" date="2009" name="PLoS ONE">
        <title>An integrated genetic and cytogenetic map of the cucumber genome.</title>
        <authorList>
            <person name="Ren Y."/>
            <person name="Zhang Z."/>
            <person name="Liu J."/>
            <person name="Staub J.E."/>
            <person name="Han Y."/>
            <person name="Cheng Z."/>
            <person name="Li X."/>
            <person name="Lu J."/>
            <person name="Miao H."/>
            <person name="Kang H."/>
            <person name="Xie B."/>
            <person name="Gu X."/>
            <person name="Wang X."/>
            <person name="Du Y."/>
            <person name="Jin W."/>
            <person name="Huang S."/>
        </authorList>
    </citation>
    <scope>NUCLEOTIDE SEQUENCE [LARGE SCALE GENOMIC DNA]</scope>
    <source>
        <strain evidence="3">cv. 9930</strain>
    </source>
</reference>
<gene>
    <name evidence="2" type="ORF">Csa_7G072800</name>
</gene>
<sequence length="422" mass="47311">MVSNNLIFFLLLIFLALLRSISAVEYTVTNNASGTPGGARFDSIIGANYSRQTLVAATALIWNIFQQSTAADRKHVEKISLFIDKNLDGVALNMNNEIHVSANYISSYSGDLKREITGLLYHEMTNIWQWNGNLKAPSGLIEGIADYVRLKSGYIPGTWVEPGGGNWWDEGYDVTARFLDYLERSVRSGLVAELNRKMRNGYSDDYFRQLMGKPVDELWAEYKTKAKFGNVDNKCNSFEIEVSGGVIIGDEDGFVQKLPSKTDLQGEKSTIGRAQQLKYRSAKLAKLLVGLGRFDFLDVFFPLVAFNCPLVRGCFKFKAYLIVHSPYLKQRKLSIPSTSQTSTASNTVIFFFITSLALLHTVSGVEYTVIGGTPGGNRFDSPNRIGVLPSNIDRRQWFYLEHFSAKHLCRPEECAECHPVDR</sequence>
<dbReference type="Pfam" id="PF04450">
    <property type="entry name" value="BSP"/>
    <property type="match status" value="1"/>
</dbReference>
<reference evidence="2 3" key="3">
    <citation type="journal article" date="2010" name="BMC Genomics">
        <title>Transcriptome sequencing and comparative analysis of cucumber flowers with different sex types.</title>
        <authorList>
            <person name="Guo S."/>
            <person name="Zheng Y."/>
            <person name="Joung J.G."/>
            <person name="Liu S."/>
            <person name="Zhang Z."/>
            <person name="Crasta O.R."/>
            <person name="Sobral B.W."/>
            <person name="Xu Y."/>
            <person name="Huang S."/>
            <person name="Fei Z."/>
        </authorList>
    </citation>
    <scope>NUCLEOTIDE SEQUENCE [LARGE SCALE GENOMIC DNA]</scope>
    <source>
        <strain evidence="3">cv. 9930</strain>
    </source>
</reference>
<proteinExistence type="predicted"/>
<dbReference type="PANTHER" id="PTHR33321:SF12">
    <property type="entry name" value="PLANT BASIC SECRETORY PROTEIN (BSP) FAMILY PROTEIN"/>
    <property type="match status" value="1"/>
</dbReference>
<dbReference type="PANTHER" id="PTHR33321">
    <property type="match status" value="1"/>
</dbReference>
<feature type="chain" id="PRO_5001964744" evidence="1">
    <location>
        <begin position="24"/>
        <end position="422"/>
    </location>
</feature>
<keyword evidence="1" id="KW-0732">Signal</keyword>
<protein>
    <submittedName>
        <fullName evidence="2">Uncharacterized protein</fullName>
    </submittedName>
</protein>
<feature type="signal peptide" evidence="1">
    <location>
        <begin position="1"/>
        <end position="23"/>
    </location>
</feature>
<dbReference type="InterPro" id="IPR007541">
    <property type="entry name" value="Uncharacterised_BSP"/>
</dbReference>